<sequence>METSIDQEKLIDEIAKRVREILELLGENPDREGLKETPERVARALIEMTSGLRTPAPKIKVFNSRDINGENISEDNQIVLIRDIQFSSLCEHHLLPFIGKIHVAYIPNGDGKVAGFSKIIRIVNYYSSKPQIQERLVSEIADAIMNSPIKPKGVLVIGSGIHMCAYVRGVKDKEAKLVSIATRGLFKENRALVNNVFRLLDNSNGKALNLL</sequence>
<feature type="binding site" evidence="4">
    <location>
        <position position="93"/>
    </location>
    <ligand>
        <name>Zn(2+)</name>
        <dbReference type="ChEBI" id="CHEBI:29105"/>
    </ligand>
</feature>
<keyword evidence="4" id="KW-0342">GTP-binding</keyword>
<dbReference type="InterPro" id="IPR043133">
    <property type="entry name" value="GTP-CH-I_C/QueF"/>
</dbReference>
<dbReference type="OrthoDB" id="8438at2157"/>
<dbReference type="SUPFAM" id="SSF55620">
    <property type="entry name" value="Tetrahydrobiopterin biosynthesis enzymes-like"/>
    <property type="match status" value="1"/>
</dbReference>
<dbReference type="PANTHER" id="PTHR11109">
    <property type="entry name" value="GTP CYCLOHYDROLASE I"/>
    <property type="match status" value="1"/>
</dbReference>
<dbReference type="AlphaFoldDB" id="A0A1W6K1N4"/>
<protein>
    <recommendedName>
        <fullName evidence="4">GTP cyclohydrolase 1</fullName>
        <ecNumber evidence="4">3.5.4.16</ecNumber>
    </recommendedName>
    <alternativeName>
        <fullName evidence="4">GTP cyclohydrolase I</fullName>
        <shortName evidence="4">GTP-CH-I</shortName>
    </alternativeName>
</protein>
<dbReference type="Gene3D" id="1.10.286.10">
    <property type="match status" value="1"/>
</dbReference>
<dbReference type="GO" id="GO:0005737">
    <property type="term" value="C:cytoplasm"/>
    <property type="evidence" value="ECO:0007669"/>
    <property type="project" value="TreeGrafter"/>
</dbReference>
<keyword evidence="3 4" id="KW-0378">Hydrolase</keyword>
<keyword evidence="4" id="KW-0554">One-carbon metabolism</keyword>
<evidence type="ECO:0000256" key="1">
    <source>
        <dbReference type="ARBA" id="ARBA00001052"/>
    </source>
</evidence>
<comment type="similarity">
    <text evidence="4">Belongs to the GTP cyclohydrolase I family.</text>
</comment>
<dbReference type="RefSeq" id="WP_148692249.1">
    <property type="nucleotide sequence ID" value="NZ_CP020477.1"/>
</dbReference>
<keyword evidence="7" id="KW-1185">Reference proteome</keyword>
<dbReference type="Proteomes" id="UP000193404">
    <property type="component" value="Chromosome"/>
</dbReference>
<dbReference type="EC" id="3.5.4.16" evidence="4"/>
<feature type="binding site" evidence="4">
    <location>
        <position position="90"/>
    </location>
    <ligand>
        <name>Zn(2+)</name>
        <dbReference type="ChEBI" id="CHEBI:29105"/>
    </ligand>
</feature>
<dbReference type="PROSITE" id="PS00859">
    <property type="entry name" value="GTP_CYCLOHYDROL_1_1"/>
    <property type="match status" value="1"/>
</dbReference>
<comment type="catalytic activity">
    <reaction evidence="1 4">
        <text>GTP + H2O = 7,8-dihydroneopterin 3'-triphosphate + formate + H(+)</text>
        <dbReference type="Rhea" id="RHEA:17473"/>
        <dbReference type="ChEBI" id="CHEBI:15377"/>
        <dbReference type="ChEBI" id="CHEBI:15378"/>
        <dbReference type="ChEBI" id="CHEBI:15740"/>
        <dbReference type="ChEBI" id="CHEBI:37565"/>
        <dbReference type="ChEBI" id="CHEBI:58462"/>
        <dbReference type="EC" id="3.5.4.16"/>
    </reaction>
</comment>
<dbReference type="HAMAP" id="MF_00223">
    <property type="entry name" value="FolE"/>
    <property type="match status" value="1"/>
</dbReference>
<proteinExistence type="inferred from homology"/>
<keyword evidence="4" id="KW-0862">Zinc</keyword>
<dbReference type="InterPro" id="IPR001474">
    <property type="entry name" value="GTP_CycHdrlase_I"/>
</dbReference>
<dbReference type="GO" id="GO:0006729">
    <property type="term" value="P:tetrahydrobiopterin biosynthetic process"/>
    <property type="evidence" value="ECO:0007669"/>
    <property type="project" value="TreeGrafter"/>
</dbReference>
<evidence type="ECO:0000256" key="4">
    <source>
        <dbReference type="HAMAP-Rule" id="MF_00223"/>
    </source>
</evidence>
<evidence type="ECO:0000313" key="7">
    <source>
        <dbReference type="Proteomes" id="UP000193404"/>
    </source>
</evidence>
<name>A0A1W6K1N4_9CREN</name>
<dbReference type="GO" id="GO:0003934">
    <property type="term" value="F:GTP cyclohydrolase I activity"/>
    <property type="evidence" value="ECO:0007669"/>
    <property type="project" value="UniProtKB-UniRule"/>
</dbReference>
<dbReference type="EMBL" id="CP020477">
    <property type="protein sequence ID" value="ARM76461.1"/>
    <property type="molecule type" value="Genomic_DNA"/>
</dbReference>
<keyword evidence="4" id="KW-0547">Nucleotide-binding</keyword>
<gene>
    <name evidence="4" type="primary">folE</name>
    <name evidence="6" type="ORF">B6F84_10805</name>
</gene>
<comment type="pathway">
    <text evidence="2 4">Cofactor biosynthesis; 7,8-dihydroneopterin triphosphate biosynthesis; 7,8-dihydroneopterin triphosphate from GTP: step 1/1.</text>
</comment>
<dbReference type="NCBIfam" id="NF006826">
    <property type="entry name" value="PRK09347.1-3"/>
    <property type="match status" value="1"/>
</dbReference>
<dbReference type="PROSITE" id="PS00860">
    <property type="entry name" value="GTP_CYCLOHYDROL_1_2"/>
    <property type="match status" value="1"/>
</dbReference>
<evidence type="ECO:0000313" key="6">
    <source>
        <dbReference type="EMBL" id="ARM76461.1"/>
    </source>
</evidence>
<dbReference type="STRING" id="282676.B6F84_10805"/>
<dbReference type="GeneID" id="41591420"/>
<evidence type="ECO:0000256" key="2">
    <source>
        <dbReference type="ARBA" id="ARBA00005080"/>
    </source>
</evidence>
<dbReference type="FunFam" id="3.30.1130.10:FF:000001">
    <property type="entry name" value="GTP cyclohydrolase 1"/>
    <property type="match status" value="1"/>
</dbReference>
<dbReference type="PANTHER" id="PTHR11109:SF7">
    <property type="entry name" value="GTP CYCLOHYDROLASE 1"/>
    <property type="match status" value="1"/>
</dbReference>
<dbReference type="UniPathway" id="UPA00848">
    <property type="reaction ID" value="UER00151"/>
</dbReference>
<dbReference type="GO" id="GO:0006730">
    <property type="term" value="P:one-carbon metabolic process"/>
    <property type="evidence" value="ECO:0007669"/>
    <property type="project" value="UniProtKB-UniRule"/>
</dbReference>
<dbReference type="Pfam" id="PF01227">
    <property type="entry name" value="GTP_cyclohydroI"/>
    <property type="match status" value="1"/>
</dbReference>
<dbReference type="GO" id="GO:0046654">
    <property type="term" value="P:tetrahydrofolate biosynthetic process"/>
    <property type="evidence" value="ECO:0007669"/>
    <property type="project" value="UniProtKB-UniRule"/>
</dbReference>
<evidence type="ECO:0000259" key="5">
    <source>
        <dbReference type="Pfam" id="PF01227"/>
    </source>
</evidence>
<dbReference type="InterPro" id="IPR043134">
    <property type="entry name" value="GTP-CH-I_N"/>
</dbReference>
<comment type="subunit">
    <text evidence="4">Homopolymer.</text>
</comment>
<dbReference type="GO" id="GO:0005525">
    <property type="term" value="F:GTP binding"/>
    <property type="evidence" value="ECO:0007669"/>
    <property type="project" value="UniProtKB-KW"/>
</dbReference>
<feature type="binding site" evidence="4">
    <location>
        <position position="164"/>
    </location>
    <ligand>
        <name>Zn(2+)</name>
        <dbReference type="ChEBI" id="CHEBI:29105"/>
    </ligand>
</feature>
<reference evidence="6 7" key="1">
    <citation type="submission" date="2017-03" db="EMBL/GenBank/DDBJ databases">
        <title>Sulfur activation and transportation mechanism of thermophilic Archaea Acidianus manzaensis YN-25.</title>
        <authorList>
            <person name="Ma Y."/>
            <person name="Yang Y."/>
            <person name="Xia J."/>
        </authorList>
    </citation>
    <scope>NUCLEOTIDE SEQUENCE [LARGE SCALE GENOMIC DNA]</scope>
    <source>
        <strain evidence="6 7">YN-25</strain>
    </source>
</reference>
<dbReference type="InterPro" id="IPR018234">
    <property type="entry name" value="GTP_CycHdrlase_I_CS"/>
</dbReference>
<dbReference type="KEGG" id="aman:B6F84_10805"/>
<dbReference type="InterPro" id="IPR020602">
    <property type="entry name" value="GTP_CycHdrlase_I_dom"/>
</dbReference>
<accession>A0A1W6K1N4</accession>
<dbReference type="Gene3D" id="3.30.1130.10">
    <property type="match status" value="1"/>
</dbReference>
<evidence type="ECO:0000256" key="3">
    <source>
        <dbReference type="ARBA" id="ARBA00022801"/>
    </source>
</evidence>
<feature type="domain" description="GTP cyclohydrolase I" evidence="5">
    <location>
        <begin position="14"/>
        <end position="199"/>
    </location>
</feature>
<dbReference type="GO" id="GO:0008270">
    <property type="term" value="F:zinc ion binding"/>
    <property type="evidence" value="ECO:0007669"/>
    <property type="project" value="UniProtKB-UniRule"/>
</dbReference>
<keyword evidence="4" id="KW-0479">Metal-binding</keyword>
<organism evidence="6 7">
    <name type="scientific">Acidianus manzaensis</name>
    <dbReference type="NCBI Taxonomy" id="282676"/>
    <lineage>
        <taxon>Archaea</taxon>
        <taxon>Thermoproteota</taxon>
        <taxon>Thermoprotei</taxon>
        <taxon>Sulfolobales</taxon>
        <taxon>Sulfolobaceae</taxon>
        <taxon>Acidianus</taxon>
    </lineage>
</organism>